<proteinExistence type="inferred from homology"/>
<evidence type="ECO:0000256" key="3">
    <source>
        <dbReference type="ARBA" id="ARBA00012206"/>
    </source>
</evidence>
<evidence type="ECO:0000256" key="4">
    <source>
        <dbReference type="ARBA" id="ARBA00020837"/>
    </source>
</evidence>
<organism evidence="11 12">
    <name type="scientific">Clostridium argentinense CDC 2741</name>
    <dbReference type="NCBI Taxonomy" id="1418104"/>
    <lineage>
        <taxon>Bacteria</taxon>
        <taxon>Bacillati</taxon>
        <taxon>Bacillota</taxon>
        <taxon>Clostridia</taxon>
        <taxon>Eubacteriales</taxon>
        <taxon>Clostridiaceae</taxon>
        <taxon>Clostridium</taxon>
    </lineage>
</organism>
<comment type="pathway">
    <text evidence="10">Polyol metabolism; 1,2-propanediol degradation.</text>
</comment>
<evidence type="ECO:0000256" key="10">
    <source>
        <dbReference type="PIRNR" id="PIRNR010130"/>
    </source>
</evidence>
<dbReference type="InterPro" id="IPR008300">
    <property type="entry name" value="PTAC"/>
</dbReference>
<evidence type="ECO:0000256" key="8">
    <source>
        <dbReference type="ARBA" id="ARBA00023315"/>
    </source>
</evidence>
<dbReference type="GO" id="GO:0016747">
    <property type="term" value="F:acyltransferase activity, transferring groups other than amino-acyl groups"/>
    <property type="evidence" value="ECO:0007669"/>
    <property type="project" value="InterPro"/>
</dbReference>
<dbReference type="EC" id="2.3.1.222" evidence="3 10"/>
<evidence type="ECO:0000313" key="12">
    <source>
        <dbReference type="Proteomes" id="UP000031366"/>
    </source>
</evidence>
<evidence type="ECO:0000256" key="7">
    <source>
        <dbReference type="ARBA" id="ARBA00022833"/>
    </source>
</evidence>
<evidence type="ECO:0000256" key="2">
    <source>
        <dbReference type="ARBA" id="ARBA00007342"/>
    </source>
</evidence>
<keyword evidence="8 10" id="KW-0012">Acyltransferase</keyword>
<dbReference type="PANTHER" id="PTHR39453:SF1">
    <property type="entry name" value="PHOSPHATE PROPANOYLTRANSFERASE"/>
    <property type="match status" value="1"/>
</dbReference>
<dbReference type="AlphaFoldDB" id="A0A0C1U239"/>
<dbReference type="NCBIfam" id="NF011652">
    <property type="entry name" value="PRK15070.1"/>
    <property type="match status" value="1"/>
</dbReference>
<dbReference type="NCBIfam" id="NF040837">
    <property type="entry name" value="BMC_EutD_Gpos"/>
    <property type="match status" value="1"/>
</dbReference>
<keyword evidence="7" id="KW-0862">Zinc</keyword>
<comment type="cofactor">
    <cofactor evidence="1">
        <name>Zn(2+)</name>
        <dbReference type="ChEBI" id="CHEBI:29105"/>
    </cofactor>
</comment>
<sequence length="213" mass="23216">MSTVDLNVNYIIDEVIKRLQGGEEDNTVLVEASGRHVHLSQEDVEILFGKGYQLTNKRELSQPGQYLCEEKVTLIGPKGTLQNVSVLGPVRGKTQVELSKSDAVSIGINAPVRMSGDIKGTPSIILATPKSVLRIEEGVIAAKRHIHITPEDAAKFGVKDQEEIKIKVGGERGLIFENVAVRVSSKFRTAIHLDYDEANACGFTKGLRATIVK</sequence>
<gene>
    <name evidence="11" type="ORF">U732_1334</name>
</gene>
<dbReference type="GO" id="GO:0051144">
    <property type="term" value="P:1,2-propanediol catabolic process"/>
    <property type="evidence" value="ECO:0007669"/>
    <property type="project" value="UniProtKB-UniPathway"/>
</dbReference>
<dbReference type="OrthoDB" id="9784365at2"/>
<evidence type="ECO:0000313" key="11">
    <source>
        <dbReference type="EMBL" id="KIE46944.1"/>
    </source>
</evidence>
<keyword evidence="5 10" id="KW-0808">Transferase</keyword>
<reference evidence="11 12" key="1">
    <citation type="journal article" date="2015" name="Infect. Genet. Evol.">
        <title>Genomic sequences of six botulinum neurotoxin-producing strains representing three clostridial species illustrate the mobility and diversity of botulinum neurotoxin genes.</title>
        <authorList>
            <person name="Smith T.J."/>
            <person name="Hill K.K."/>
            <person name="Xie G."/>
            <person name="Foley B.T."/>
            <person name="Williamson C.H."/>
            <person name="Foster J.T."/>
            <person name="Johnson S.L."/>
            <person name="Chertkov O."/>
            <person name="Teshima H."/>
            <person name="Gibbons H.S."/>
            <person name="Johnsky L.A."/>
            <person name="Karavis M.A."/>
            <person name="Smith L.A."/>
        </authorList>
    </citation>
    <scope>NUCLEOTIDE SEQUENCE [LARGE SCALE GENOMIC DNA]</scope>
    <source>
        <strain evidence="11 12">CDC 2741</strain>
    </source>
</reference>
<evidence type="ECO:0000256" key="1">
    <source>
        <dbReference type="ARBA" id="ARBA00001947"/>
    </source>
</evidence>
<name>A0A0C1U239_9CLOT</name>
<dbReference type="PIRSF" id="PIRSF010130">
    <property type="entry name" value="PduL"/>
    <property type="match status" value="1"/>
</dbReference>
<dbReference type="Pfam" id="PF06130">
    <property type="entry name" value="PTAC"/>
    <property type="match status" value="1"/>
</dbReference>
<dbReference type="RefSeq" id="WP_039632252.1">
    <property type="nucleotide sequence ID" value="NZ_AYSO01000015.1"/>
</dbReference>
<evidence type="ECO:0000256" key="9">
    <source>
        <dbReference type="ARBA" id="ARBA00047589"/>
    </source>
</evidence>
<protein>
    <recommendedName>
        <fullName evidence="4 10">Phosphate propanoyltransferase</fullName>
        <ecNumber evidence="3 10">2.3.1.222</ecNumber>
    </recommendedName>
</protein>
<keyword evidence="12" id="KW-1185">Reference proteome</keyword>
<comment type="caution">
    <text evidence="11">The sequence shown here is derived from an EMBL/GenBank/DDBJ whole genome shotgun (WGS) entry which is preliminary data.</text>
</comment>
<comment type="catalytic activity">
    <reaction evidence="9 10">
        <text>propanoyl-CoA + phosphate = propanoyl phosphate + CoA</text>
        <dbReference type="Rhea" id="RHEA:28046"/>
        <dbReference type="ChEBI" id="CHEBI:43474"/>
        <dbReference type="ChEBI" id="CHEBI:57287"/>
        <dbReference type="ChEBI" id="CHEBI:57392"/>
        <dbReference type="ChEBI" id="CHEBI:58933"/>
        <dbReference type="EC" id="2.3.1.222"/>
    </reaction>
</comment>
<accession>A0A0C1U239</accession>
<comment type="similarity">
    <text evidence="2 10">Belongs to the PduL family.</text>
</comment>
<keyword evidence="6" id="KW-0479">Metal-binding</keyword>
<evidence type="ECO:0000256" key="5">
    <source>
        <dbReference type="ARBA" id="ARBA00022679"/>
    </source>
</evidence>
<dbReference type="EMBL" id="AYSO01000015">
    <property type="protein sequence ID" value="KIE46944.1"/>
    <property type="molecule type" value="Genomic_DNA"/>
</dbReference>
<dbReference type="GO" id="GO:0046872">
    <property type="term" value="F:metal ion binding"/>
    <property type="evidence" value="ECO:0007669"/>
    <property type="project" value="UniProtKB-KW"/>
</dbReference>
<comment type="function">
    <text evidence="10">Involved in 1,2-propanediol (1,2-PD) degradation by catalyzing the conversion of propanoyl-CoA to propanoyl-phosphate.</text>
</comment>
<evidence type="ECO:0000256" key="6">
    <source>
        <dbReference type="ARBA" id="ARBA00022723"/>
    </source>
</evidence>
<dbReference type="Proteomes" id="UP000031366">
    <property type="component" value="Unassembled WGS sequence"/>
</dbReference>
<dbReference type="PANTHER" id="PTHR39453">
    <property type="entry name" value="PHOSPHATE PROPANOYLTRANSFERASE"/>
    <property type="match status" value="1"/>
</dbReference>
<dbReference type="STRING" id="29341.RSJ17_13560"/>
<dbReference type="UniPathway" id="UPA00621"/>